<keyword evidence="2" id="KW-1185">Reference proteome</keyword>
<organism evidence="1 2">
    <name type="scientific">Arctium lappa</name>
    <name type="common">Greater burdock</name>
    <name type="synonym">Lappa major</name>
    <dbReference type="NCBI Taxonomy" id="4217"/>
    <lineage>
        <taxon>Eukaryota</taxon>
        <taxon>Viridiplantae</taxon>
        <taxon>Streptophyta</taxon>
        <taxon>Embryophyta</taxon>
        <taxon>Tracheophyta</taxon>
        <taxon>Spermatophyta</taxon>
        <taxon>Magnoliopsida</taxon>
        <taxon>eudicotyledons</taxon>
        <taxon>Gunneridae</taxon>
        <taxon>Pentapetalae</taxon>
        <taxon>asterids</taxon>
        <taxon>campanulids</taxon>
        <taxon>Asterales</taxon>
        <taxon>Asteraceae</taxon>
        <taxon>Carduoideae</taxon>
        <taxon>Cardueae</taxon>
        <taxon>Arctiinae</taxon>
        <taxon>Arctium</taxon>
    </lineage>
</organism>
<evidence type="ECO:0000313" key="1">
    <source>
        <dbReference type="EMBL" id="KAI3668195.1"/>
    </source>
</evidence>
<name>A0ACB8XK09_ARCLA</name>
<proteinExistence type="predicted"/>
<dbReference type="EMBL" id="CM042063">
    <property type="protein sequence ID" value="KAI3668195.1"/>
    <property type="molecule type" value="Genomic_DNA"/>
</dbReference>
<gene>
    <name evidence="1" type="ORF">L6452_43272</name>
</gene>
<reference evidence="1 2" key="2">
    <citation type="journal article" date="2022" name="Mol. Ecol. Resour.">
        <title>The genomes of chicory, endive, great burdock and yacon provide insights into Asteraceae paleo-polyploidization history and plant inulin production.</title>
        <authorList>
            <person name="Fan W."/>
            <person name="Wang S."/>
            <person name="Wang H."/>
            <person name="Wang A."/>
            <person name="Jiang F."/>
            <person name="Liu H."/>
            <person name="Zhao H."/>
            <person name="Xu D."/>
            <person name="Zhang Y."/>
        </authorList>
    </citation>
    <scope>NUCLEOTIDE SEQUENCE [LARGE SCALE GENOMIC DNA]</scope>
    <source>
        <strain evidence="2">cv. Niubang</strain>
    </source>
</reference>
<evidence type="ECO:0000313" key="2">
    <source>
        <dbReference type="Proteomes" id="UP001055879"/>
    </source>
</evidence>
<accession>A0ACB8XK09</accession>
<sequence length="167" mass="18523">MAKNQSSQNPSRTSCDKIRKATFGRFRYPNRYPSLSSNARVSYTQPMALQQPVSGKEIPIEFVPPPKVKPVKNFVRFSSNDVKKNEDRTGGKDLADQPTFGEAKFDSFIGRMRMKMNAPSDVGAGGRKTGTGHDSFHEKVSNFIDRAKIKMRATSSMGANGKPVSFK</sequence>
<comment type="caution">
    <text evidence="1">The sequence shown here is derived from an EMBL/GenBank/DDBJ whole genome shotgun (WGS) entry which is preliminary data.</text>
</comment>
<dbReference type="Proteomes" id="UP001055879">
    <property type="component" value="Linkage Group LG17"/>
</dbReference>
<reference evidence="2" key="1">
    <citation type="journal article" date="2022" name="Mol. Ecol. Resour.">
        <title>The genomes of chicory, endive, great burdock and yacon provide insights into Asteraceae palaeo-polyploidization history and plant inulin production.</title>
        <authorList>
            <person name="Fan W."/>
            <person name="Wang S."/>
            <person name="Wang H."/>
            <person name="Wang A."/>
            <person name="Jiang F."/>
            <person name="Liu H."/>
            <person name="Zhao H."/>
            <person name="Xu D."/>
            <person name="Zhang Y."/>
        </authorList>
    </citation>
    <scope>NUCLEOTIDE SEQUENCE [LARGE SCALE GENOMIC DNA]</scope>
    <source>
        <strain evidence="2">cv. Niubang</strain>
    </source>
</reference>
<protein>
    <submittedName>
        <fullName evidence="1">Uncharacterized protein</fullName>
    </submittedName>
</protein>